<evidence type="ECO:0000256" key="1">
    <source>
        <dbReference type="ARBA" id="ARBA00009375"/>
    </source>
</evidence>
<dbReference type="PROSITE" id="PS50012">
    <property type="entry name" value="RCC1_3"/>
    <property type="match status" value="2"/>
</dbReference>
<feature type="repeat" description="RCC1" evidence="4">
    <location>
        <begin position="1339"/>
        <end position="1397"/>
    </location>
</feature>
<keyword evidence="3" id="KW-0413">Isomerase</keyword>
<evidence type="ECO:0000259" key="5">
    <source>
        <dbReference type="Pfam" id="PF01416"/>
    </source>
</evidence>
<evidence type="ECO:0000256" key="2">
    <source>
        <dbReference type="ARBA" id="ARBA00022694"/>
    </source>
</evidence>
<evidence type="ECO:0000313" key="7">
    <source>
        <dbReference type="Proteomes" id="UP000572268"/>
    </source>
</evidence>
<dbReference type="SUPFAM" id="SSF55120">
    <property type="entry name" value="Pseudouridine synthase"/>
    <property type="match status" value="1"/>
</dbReference>
<protein>
    <recommendedName>
        <fullName evidence="5">Pseudouridine synthase I TruA alpha/beta domain-containing protein</fullName>
    </recommendedName>
</protein>
<dbReference type="InterPro" id="IPR020097">
    <property type="entry name" value="PsdUridine_synth_TruA_a/b_dom"/>
</dbReference>
<dbReference type="SMART" id="SM00015">
    <property type="entry name" value="IQ"/>
    <property type="match status" value="5"/>
</dbReference>
<dbReference type="InterPro" id="IPR020103">
    <property type="entry name" value="PsdUridine_synth_cat_dom_sf"/>
</dbReference>
<proteinExistence type="inferred from homology"/>
<accession>A0A7J6LVX1</accession>
<dbReference type="Proteomes" id="UP000572268">
    <property type="component" value="Unassembled WGS sequence"/>
</dbReference>
<dbReference type="Gene3D" id="3.30.70.660">
    <property type="entry name" value="Pseudouridine synthase I, catalytic domain, C-terminal subdomain"/>
    <property type="match status" value="1"/>
</dbReference>
<dbReference type="InterPro" id="IPR001406">
    <property type="entry name" value="PsdUridine_synth_TruA"/>
</dbReference>
<dbReference type="InterPro" id="IPR000048">
    <property type="entry name" value="IQ_motif_EF-hand-BS"/>
</dbReference>
<sequence>MINRVLPEDIRILRVCSVPNDDFDARFSSKSRTYKYFFPSEGLDLGMMSRAAQRLIGQHDYRNFCRMDVEQTVNFERTIHSFDLRDGGVISHAVITGSAFLWHQVRCMMEVLMLIGRGLEPPEVIDALLDIEKTPGKPSYDLADGAGLVLFDCEYDVDWFDQNAVEDQEAVAMFSRAAVAAQRDLAVLQCLAGSSGGTGEVKARKYVPIMQRAKGPTLDERVAVAELKIAKVFVMTVGLSTPKPPSNLVGQEVLVVRDTGEEEPSPFPTFVHGTVTSLRVAPNRRDAEAVVHLGGGGPEDMIIVPTSKLYPLEPSRLAQEHSDVSYSIREAGLPLHRGTVTATVMARLPRICTADVPPKMRVSLVSSRSPLGEVLGGSSGSIGHRQKVEDVDLESSAHVVWIVGGGDLAATWSAMARSSSRGSEDERLRSACLLTSLVATDCSARCHAALFLNGSYSVEAFPLTSNADEAYVSLLLGYAYSYLMDFTTGSTEPSAFHRVRGLLSTPGLSWPVISDPKKLRDLGKALAALDIDVDAFMRVCCALMLLVQSSSISSALCIRPDELICDLLGIEDPLDKQVSSIEFVHVLQRGLLCWAASLEVSDENGDGTIIVACPADRRDSYGSYGDLLLTREALRIARCTRAADYIDERFHRACEHIRLPTTGNERVLDLFQGSSVRLVRDICQAAADEQVGQDWLDAAKESVESVRESGVGAHLIVVTRDEKDPLEMAHQLWLFSTIAATRVNPMMKPFHIDIVEARERLALKASSETEILEELSATIGVPPGGLDIRKGSLRIGMGAIGSLLKHEAALMAPRSKKERCERILKSCMTRQYAAKAVRKVVQIQSLYRSWLERKESLDRVPRALNCLFGALCLLRRVNEFSKRHAAVVHIQRVWRQKRTRMKYAGYIMQLRRIRAAIVLQAFYRRLAAVKLVDELRLKRTRVYSVEIVQCFVRRYLAQLTLLSRAYRLRAERAAVVVQAYWRGVLVRRWWGRVRGGLPWLALIIKAKLIAMHDAQVRLSAWWRGTATRVVRSGTGKRVYDYLAAARGDIWEEVHRTRSARRIQTRWRSHRQVRHFRALTEATRVIQDAMRTTSWRRWWVSIRRTVIHLQRHFRARAELAEMERQLRASEWSNRSITHRVSPTVLGRDICIIHAPENVEETLRRTFDSYERSEGCDLHIFGSRCKHVVAVKDGWLWVSGHLVPPPPRLEALSVKTVACGSQHILFTCNETELCFAWGSNSMGQCGLPQDAVAFLRTPLAIPVRGCDGRVKLIAASGKTSAYVTKRRPSRVHVIGQCTESECADLADFGDTAIIARITLSVFEDTSRRLLKPCVFVLTGKGELFSWGDNTCKQLGRPIEDSSLARVPGKVQLGDARAAGRVVQVSVAAGAVYVLAVTDVGEVFVWGTVMRAHAGGPPEAFNFDLPTSVILPVENTAAIQVAASWGDTWFVVLAPECSVWCCRGLCRRGAFAVIENAETIEWPTSVYEARTRGALLRSSNSVKGSLVYMAFEYTVVVLSSDWSANTTAWESPYDLVADGSSSCRPLHYLTVFDFTTLQNPDTAAYLVLPVYETTQAEVRNHTKRAVSPIKGRHSPFQTVLPMRNAATGAGDAAPPGAQLALELMGWLLKPDQDTESSGFLSSILERILEPGTLETLVAEEWHHTVFLLLSEVCDMACPPRGTGRADFTTLVERAISPVGCGVQAAEAWLDIALDGNHLEPAEREKFTTTISTFLTECNLSDFECRCPLWRKLGSIPSTIASPPSRAPTAVPLTDKSGLAGRNRLHLCTHNTSVTTHIKEGTVSAHVITADGYTGASLSSPIPLGVHIPHAEVIAVLEFVIALQSGPDDHCWYTNSLGHQQSLPQLWACEWMCEFLDTGERIQATSSLSVGAGDHVIIRCPIVKALNATYERLFLIDDDARDIFASEVLLHAVPYSKLSWLRRPSESVQDYASMRSEWTIGPTPLCRGKTAWPSKLPQDLRFDRYLEYVEKHSLNITSGEQAERKIPNEEGAPTWGSSNSTVGRSIGVCAVMDGLGGSSPEAVRRYILSIMNVLPVEKLFLYSPTPVSSGITDVIGEFAEDEERVETLLDFAAAFFGKKSAAAAATERYRHSMDDTALVHCMHRARLYGLNSLLVIPSIQLDTLPLLNEDHWNELWRIRQEDDTIASVEIKMPPGNCRTHKCRGIWLVDPDLVVDFADGEPRPRPRSTILRNSSLFSFPTLDAVVKESPLADWEVEWYIRRDYLRGLAETKRLLYESDEQARQDRRARHQQRLEDYHRALMQTIDGNQAFTSAADGTCASASPSK</sequence>
<dbReference type="InterPro" id="IPR000408">
    <property type="entry name" value="Reg_chr_condens"/>
</dbReference>
<dbReference type="GO" id="GO:0005634">
    <property type="term" value="C:nucleus"/>
    <property type="evidence" value="ECO:0007669"/>
    <property type="project" value="TreeGrafter"/>
</dbReference>
<evidence type="ECO:0000256" key="4">
    <source>
        <dbReference type="PROSITE-ProRule" id="PRU00235"/>
    </source>
</evidence>
<evidence type="ECO:0000256" key="3">
    <source>
        <dbReference type="ARBA" id="ARBA00023235"/>
    </source>
</evidence>
<feature type="repeat" description="RCC1" evidence="4">
    <location>
        <begin position="1230"/>
        <end position="1284"/>
    </location>
</feature>
<reference evidence="6 7" key="1">
    <citation type="submission" date="2020-04" db="EMBL/GenBank/DDBJ databases">
        <title>Perkinsus olseni comparative genomics.</title>
        <authorList>
            <person name="Bogema D.R."/>
        </authorList>
    </citation>
    <scope>NUCLEOTIDE SEQUENCE [LARGE SCALE GENOMIC DNA]</scope>
    <source>
        <strain evidence="6">ATCC PRA-31</strain>
    </source>
</reference>
<feature type="domain" description="Pseudouridine synthase I TruA alpha/beta" evidence="5">
    <location>
        <begin position="51"/>
        <end position="156"/>
    </location>
</feature>
<dbReference type="InterPro" id="IPR009091">
    <property type="entry name" value="RCC1/BLIP-II"/>
</dbReference>
<dbReference type="GO" id="GO:0005737">
    <property type="term" value="C:cytoplasm"/>
    <property type="evidence" value="ECO:0007669"/>
    <property type="project" value="TreeGrafter"/>
</dbReference>
<dbReference type="PANTHER" id="PTHR11142:SF5">
    <property type="entry name" value="TRNA PSEUDOURIDINE(38_39) SYNTHASE"/>
    <property type="match status" value="1"/>
</dbReference>
<dbReference type="EMBL" id="JABANN010000293">
    <property type="protein sequence ID" value="KAF4663306.1"/>
    <property type="molecule type" value="Genomic_DNA"/>
</dbReference>
<organism evidence="6 7">
    <name type="scientific">Perkinsus olseni</name>
    <name type="common">Perkinsus atlanticus</name>
    <dbReference type="NCBI Taxonomy" id="32597"/>
    <lineage>
        <taxon>Eukaryota</taxon>
        <taxon>Sar</taxon>
        <taxon>Alveolata</taxon>
        <taxon>Perkinsozoa</taxon>
        <taxon>Perkinsea</taxon>
        <taxon>Perkinsida</taxon>
        <taxon>Perkinsidae</taxon>
        <taxon>Perkinsus</taxon>
    </lineage>
</organism>
<dbReference type="Pfam" id="PF01416">
    <property type="entry name" value="PseudoU_synth_1"/>
    <property type="match status" value="1"/>
</dbReference>
<dbReference type="GO" id="GO:0031119">
    <property type="term" value="P:tRNA pseudouridine synthesis"/>
    <property type="evidence" value="ECO:0007669"/>
    <property type="project" value="TreeGrafter"/>
</dbReference>
<keyword evidence="2" id="KW-0819">tRNA processing</keyword>
<dbReference type="PROSITE" id="PS50096">
    <property type="entry name" value="IQ"/>
    <property type="match status" value="3"/>
</dbReference>
<name>A0A7J6LVX1_PEROL</name>
<dbReference type="Pfam" id="PF00612">
    <property type="entry name" value="IQ"/>
    <property type="match status" value="2"/>
</dbReference>
<dbReference type="InterPro" id="IPR020095">
    <property type="entry name" value="PsdUridine_synth_TruA_C"/>
</dbReference>
<dbReference type="GO" id="GO:1990481">
    <property type="term" value="P:mRNA pseudouridine synthesis"/>
    <property type="evidence" value="ECO:0007669"/>
    <property type="project" value="TreeGrafter"/>
</dbReference>
<comment type="caution">
    <text evidence="6">The sequence shown here is derived from an EMBL/GenBank/DDBJ whole genome shotgun (WGS) entry which is preliminary data.</text>
</comment>
<dbReference type="CDD" id="cd23767">
    <property type="entry name" value="IQCD"/>
    <property type="match status" value="1"/>
</dbReference>
<dbReference type="PANTHER" id="PTHR11142">
    <property type="entry name" value="PSEUDOURIDYLATE SYNTHASE"/>
    <property type="match status" value="1"/>
</dbReference>
<gene>
    <name evidence="6" type="ORF">FOL46_004825</name>
</gene>
<dbReference type="GO" id="GO:0003723">
    <property type="term" value="F:RNA binding"/>
    <property type="evidence" value="ECO:0007669"/>
    <property type="project" value="InterPro"/>
</dbReference>
<dbReference type="SUPFAM" id="SSF50985">
    <property type="entry name" value="RCC1/BLIP-II"/>
    <property type="match status" value="1"/>
</dbReference>
<dbReference type="GO" id="GO:0009982">
    <property type="term" value="F:pseudouridine synthase activity"/>
    <property type="evidence" value="ECO:0007669"/>
    <property type="project" value="InterPro"/>
</dbReference>
<comment type="similarity">
    <text evidence="1">Belongs to the tRNA pseudouridine synthase TruA family.</text>
</comment>
<evidence type="ECO:0000313" key="6">
    <source>
        <dbReference type="EMBL" id="KAF4663306.1"/>
    </source>
</evidence>
<dbReference type="Pfam" id="PF00415">
    <property type="entry name" value="RCC1"/>
    <property type="match status" value="1"/>
</dbReference>
<dbReference type="Gene3D" id="2.130.10.30">
    <property type="entry name" value="Regulator of chromosome condensation 1/beta-lactamase-inhibitor protein II"/>
    <property type="match status" value="2"/>
</dbReference>